<dbReference type="AlphaFoldDB" id="A0A0A9H293"/>
<accession>A0A0A9H293</accession>
<evidence type="ECO:0000313" key="1">
    <source>
        <dbReference type="EMBL" id="JAE31345.1"/>
    </source>
</evidence>
<reference evidence="1" key="2">
    <citation type="journal article" date="2015" name="Data Brief">
        <title>Shoot transcriptome of the giant reed, Arundo donax.</title>
        <authorList>
            <person name="Barrero R.A."/>
            <person name="Guerrero F.D."/>
            <person name="Moolhuijzen P."/>
            <person name="Goolsby J.A."/>
            <person name="Tidwell J."/>
            <person name="Bellgard S.E."/>
            <person name="Bellgard M.I."/>
        </authorList>
    </citation>
    <scope>NUCLEOTIDE SEQUENCE</scope>
    <source>
        <tissue evidence="1">Shoot tissue taken approximately 20 cm above the soil surface</tissue>
    </source>
</reference>
<dbReference type="EMBL" id="GBRH01166551">
    <property type="protein sequence ID" value="JAE31345.1"/>
    <property type="molecule type" value="Transcribed_RNA"/>
</dbReference>
<protein>
    <submittedName>
        <fullName evidence="1">Uncharacterized protein</fullName>
    </submittedName>
</protein>
<name>A0A0A9H293_ARUDO</name>
<reference evidence="1" key="1">
    <citation type="submission" date="2014-09" db="EMBL/GenBank/DDBJ databases">
        <authorList>
            <person name="Magalhaes I.L.F."/>
            <person name="Oliveira U."/>
            <person name="Santos F.R."/>
            <person name="Vidigal T.H.D.A."/>
            <person name="Brescovit A.D."/>
            <person name="Santos A.J."/>
        </authorList>
    </citation>
    <scope>NUCLEOTIDE SEQUENCE</scope>
    <source>
        <tissue evidence="1">Shoot tissue taken approximately 20 cm above the soil surface</tissue>
    </source>
</reference>
<sequence length="53" mass="5759">MSFCIARYLSDSCVSICAVLAVDVLKLCSMFFPGLLPVMGRHICNFACDEGNP</sequence>
<organism evidence="1">
    <name type="scientific">Arundo donax</name>
    <name type="common">Giant reed</name>
    <name type="synonym">Donax arundinaceus</name>
    <dbReference type="NCBI Taxonomy" id="35708"/>
    <lineage>
        <taxon>Eukaryota</taxon>
        <taxon>Viridiplantae</taxon>
        <taxon>Streptophyta</taxon>
        <taxon>Embryophyta</taxon>
        <taxon>Tracheophyta</taxon>
        <taxon>Spermatophyta</taxon>
        <taxon>Magnoliopsida</taxon>
        <taxon>Liliopsida</taxon>
        <taxon>Poales</taxon>
        <taxon>Poaceae</taxon>
        <taxon>PACMAD clade</taxon>
        <taxon>Arundinoideae</taxon>
        <taxon>Arundineae</taxon>
        <taxon>Arundo</taxon>
    </lineage>
</organism>
<proteinExistence type="predicted"/>